<organism evidence="3 4">
    <name type="scientific">Ferruginibacter yonginensis</name>
    <dbReference type="NCBI Taxonomy" id="1310416"/>
    <lineage>
        <taxon>Bacteria</taxon>
        <taxon>Pseudomonadati</taxon>
        <taxon>Bacteroidota</taxon>
        <taxon>Chitinophagia</taxon>
        <taxon>Chitinophagales</taxon>
        <taxon>Chitinophagaceae</taxon>
        <taxon>Ferruginibacter</taxon>
    </lineage>
</organism>
<feature type="domain" description="PKD" evidence="2">
    <location>
        <begin position="706"/>
        <end position="759"/>
    </location>
</feature>
<protein>
    <submittedName>
        <fullName evidence="3">Gliding motility-associated C-terminal domain-containing protein</fullName>
    </submittedName>
</protein>
<feature type="signal peptide" evidence="1">
    <location>
        <begin position="1"/>
        <end position="21"/>
    </location>
</feature>
<evidence type="ECO:0000259" key="2">
    <source>
        <dbReference type="PROSITE" id="PS50093"/>
    </source>
</evidence>
<dbReference type="InterPro" id="IPR022409">
    <property type="entry name" value="PKD/Chitinase_dom"/>
</dbReference>
<dbReference type="InterPro" id="IPR000601">
    <property type="entry name" value="PKD_dom"/>
</dbReference>
<proteinExistence type="predicted"/>
<dbReference type="SUPFAM" id="SSF49899">
    <property type="entry name" value="Concanavalin A-like lectins/glucanases"/>
    <property type="match status" value="1"/>
</dbReference>
<dbReference type="Pfam" id="PF13585">
    <property type="entry name" value="CHU_C"/>
    <property type="match status" value="1"/>
</dbReference>
<keyword evidence="1" id="KW-0732">Signal</keyword>
<reference evidence="4" key="1">
    <citation type="journal article" date="2019" name="Int. J. Syst. Evol. Microbiol.">
        <title>The Global Catalogue of Microorganisms (GCM) 10K type strain sequencing project: providing services to taxonomists for standard genome sequencing and annotation.</title>
        <authorList>
            <consortium name="The Broad Institute Genomics Platform"/>
            <consortium name="The Broad Institute Genome Sequencing Center for Infectious Disease"/>
            <person name="Wu L."/>
            <person name="Ma J."/>
        </authorList>
    </citation>
    <scope>NUCLEOTIDE SEQUENCE [LARGE SCALE GENOMIC DNA]</scope>
    <source>
        <strain evidence="4">CECT 8289</strain>
    </source>
</reference>
<dbReference type="NCBIfam" id="TIGR04131">
    <property type="entry name" value="Bac_Flav_CTERM"/>
    <property type="match status" value="1"/>
</dbReference>
<dbReference type="Gene3D" id="2.60.40.10">
    <property type="entry name" value="Immunoglobulins"/>
    <property type="match status" value="1"/>
</dbReference>
<dbReference type="CDD" id="cd00146">
    <property type="entry name" value="PKD"/>
    <property type="match status" value="1"/>
</dbReference>
<feature type="chain" id="PRO_5046831305" evidence="1">
    <location>
        <begin position="22"/>
        <end position="1242"/>
    </location>
</feature>
<dbReference type="Gene3D" id="2.60.120.200">
    <property type="match status" value="1"/>
</dbReference>
<dbReference type="InterPro" id="IPR013783">
    <property type="entry name" value="Ig-like_fold"/>
</dbReference>
<sequence>MKIIKFLSTLVWLLLSINASSQNCNNWLKTQNSGSGVKIGDLDITGDKITVEASFNRTVPSSLGYQYAGDLVSKHTDPNNVNYLLRPNHAEITTSNGFFATPQICDILLNKTYHAALVYDGSTLKFYRNGFLMSQVNATGNLIQNDLITTIGDYASPPFGPPTDFKGYINEVRIWNVARTQAEIRAFINTPLPNPITQVGLKGYYTFDNLLNKQGNPLFNGTLTGSATINNSNPNCNLIIDSCNQLVNNVTNIGNIINLYTPVLGFVPCSNKITVSDATGYNVGDTVLLIQMKGAIIDSTNTPSFGTITDYKNAGNYEFNYVKSKSGNVIELKNVLLRQYDIPVGKVQLIRVPYYNDATVTAPLTCLPWDGEKGGVLVFNVNNTLTLNQNIDVSGKGFRGGIGYNTNSPVLNCNLNDFSYPSNNQFSGLKGESIAEISSNKVRGKGKIANGGGGGLGHNSGGGGGSNGGTGGFGGYQLNNCGNAPFDNRGIGGGSINTNAIINKIFLGGGGGAGQADNPGNIPPGGGNGGGIIIISCDKILTNSNNIISNGLTGVECLQSVGSDCHDGMGGGGAGGTVLLTVNTFLDNITIIKNGGKGASVTNTSAIAGKIGPGGGGSGGNFFINKPTLPSQVTSLNLGAQNGTLALDNNSNWGATPGSNGNNYFNLSVPISNLPFKPNIDSVRFNYVVNCNNQVHFTALTYVNTTPISTYQWSLGDGYVTGGPAFISYLYSNAGVYDVKLVVTDMNGCKDSIIRTINVNGFTANAGNDVSICTSFNNYQLNASTTNTTNNQIVWSPAANLNNPNILNPLVTSDTSLVLYLEVTNAAGGCVARDTINLTINTTPIIQTINNTSICKGDNIILTTTPNLSNYHWSPGQFLNDSTIASPVFSDTLSHTFIVSSSNGNCVGKDTVTINVLPNPIINTINDTTICNNNSIQLTTTGALNYSWSPNTNLNNYYTSNPIFSGNDSITYYVTGIDLNGCKSKDSVRIKVNKINNLNQPPNINFCANQPVQLLGNNGPNLTYSWAPANVLNNANIENPVAIINNTQVFNVTVTDNVCNYNQNFIVNAIKYPTTNLSVKKSNDITCGLSSANLVATGGVTYLWNNDPTINNVTIANPTVSPTTTTIYTVSATDINGCNSKATISVTVDLNSNQYALPNTFTPNGDRLNDCFGIKNWGNALGVKFIIYNRWGEKVFETNNTAQCWDGKFKGQPAEPGTYVYFVKANTNCGSIEKKGNVILIR</sequence>
<comment type="caution">
    <text evidence="3">The sequence shown here is derived from an EMBL/GenBank/DDBJ whole genome shotgun (WGS) entry which is preliminary data.</text>
</comment>
<keyword evidence="4" id="KW-1185">Reference proteome</keyword>
<dbReference type="EMBL" id="JBHSCZ010000001">
    <property type="protein sequence ID" value="MFC4261712.1"/>
    <property type="molecule type" value="Genomic_DNA"/>
</dbReference>
<name>A0ABV8QPP9_9BACT</name>
<dbReference type="Proteomes" id="UP001595907">
    <property type="component" value="Unassembled WGS sequence"/>
</dbReference>
<dbReference type="Pfam" id="PF18911">
    <property type="entry name" value="PKD_4"/>
    <property type="match status" value="1"/>
</dbReference>
<dbReference type="RefSeq" id="WP_379706577.1">
    <property type="nucleotide sequence ID" value="NZ_JBHSCZ010000001.1"/>
</dbReference>
<dbReference type="PROSITE" id="PS50093">
    <property type="entry name" value="PKD"/>
    <property type="match status" value="1"/>
</dbReference>
<dbReference type="InterPro" id="IPR013320">
    <property type="entry name" value="ConA-like_dom_sf"/>
</dbReference>
<dbReference type="SMART" id="SM00089">
    <property type="entry name" value="PKD"/>
    <property type="match status" value="2"/>
</dbReference>
<dbReference type="Pfam" id="PF13385">
    <property type="entry name" value="Laminin_G_3"/>
    <property type="match status" value="1"/>
</dbReference>
<evidence type="ECO:0000313" key="4">
    <source>
        <dbReference type="Proteomes" id="UP001595907"/>
    </source>
</evidence>
<evidence type="ECO:0000313" key="3">
    <source>
        <dbReference type="EMBL" id="MFC4261712.1"/>
    </source>
</evidence>
<accession>A0ABV8QPP9</accession>
<dbReference type="InterPro" id="IPR035986">
    <property type="entry name" value="PKD_dom_sf"/>
</dbReference>
<dbReference type="SUPFAM" id="SSF49299">
    <property type="entry name" value="PKD domain"/>
    <property type="match status" value="1"/>
</dbReference>
<gene>
    <name evidence="3" type="ORF">ACFOWM_02375</name>
</gene>
<dbReference type="InterPro" id="IPR026341">
    <property type="entry name" value="T9SS_type_B"/>
</dbReference>
<evidence type="ECO:0000256" key="1">
    <source>
        <dbReference type="SAM" id="SignalP"/>
    </source>
</evidence>